<feature type="active site" description="Nucleophile" evidence="2">
    <location>
        <position position="109"/>
    </location>
</feature>
<dbReference type="InterPro" id="IPR011698">
    <property type="entry name" value="GATase_3"/>
</dbReference>
<dbReference type="InterPro" id="IPR043702">
    <property type="entry name" value="Lipid_II_synth_GatD"/>
</dbReference>
<feature type="binding site" evidence="2">
    <location>
        <position position="143"/>
    </location>
    <ligand>
        <name>substrate</name>
    </ligand>
</feature>
<dbReference type="GO" id="GO:0016740">
    <property type="term" value="F:transferase activity"/>
    <property type="evidence" value="ECO:0007669"/>
    <property type="project" value="UniProtKB-KW"/>
</dbReference>
<gene>
    <name evidence="2" type="primary">gatD</name>
    <name evidence="4" type="ORF">AXF14_05450</name>
</gene>
<dbReference type="GO" id="GO:0071555">
    <property type="term" value="P:cell wall organization"/>
    <property type="evidence" value="ECO:0007669"/>
    <property type="project" value="UniProtKB-KW"/>
</dbReference>
<dbReference type="GO" id="GO:0004359">
    <property type="term" value="F:glutaminase activity"/>
    <property type="evidence" value="ECO:0007669"/>
    <property type="project" value="UniProtKB-UniRule"/>
</dbReference>
<accession>A0A109W2H3</accession>
<dbReference type="STRING" id="111015.AXF14_05450"/>
<dbReference type="InterPro" id="IPR033949">
    <property type="entry name" value="CobQ_GATase1"/>
</dbReference>
<dbReference type="GO" id="GO:0008360">
    <property type="term" value="P:regulation of cell shape"/>
    <property type="evidence" value="ECO:0007669"/>
    <property type="project" value="UniProtKB-KW"/>
</dbReference>
<comment type="catalytic activity">
    <reaction evidence="2">
        <text>L-glutamine + H2O = L-glutamate + NH4(+)</text>
        <dbReference type="Rhea" id="RHEA:15889"/>
        <dbReference type="ChEBI" id="CHEBI:15377"/>
        <dbReference type="ChEBI" id="CHEBI:28938"/>
        <dbReference type="ChEBI" id="CHEBI:29985"/>
        <dbReference type="ChEBI" id="CHEBI:58359"/>
        <dbReference type="EC" id="3.5.1.2"/>
    </reaction>
</comment>
<comment type="pathway">
    <text evidence="2">Cell wall biogenesis; peptidoglycan biosynthesis.</text>
</comment>
<reference evidence="5" key="1">
    <citation type="submission" date="2016-02" db="EMBL/GenBank/DDBJ databases">
        <authorList>
            <person name="Holder M.E."/>
            <person name="Ajami N.J."/>
            <person name="Petrosino J.F."/>
        </authorList>
    </citation>
    <scope>NUCLEOTIDE SEQUENCE [LARGE SCALE GENOMIC DNA]</scope>
    <source>
        <strain evidence="5">CCUG 36733</strain>
    </source>
</reference>
<comment type="similarity">
    <text evidence="2">Belongs to the CobB/CobQ family. GatD subfamily.</text>
</comment>
<keyword evidence="2" id="KW-0378">Hydrolase</keyword>
<dbReference type="GO" id="GO:0009252">
    <property type="term" value="P:peptidoglycan biosynthetic process"/>
    <property type="evidence" value="ECO:0007669"/>
    <property type="project" value="UniProtKB-UniRule"/>
</dbReference>
<keyword evidence="2" id="KW-0961">Cell wall biogenesis/degradation</keyword>
<dbReference type="UniPathway" id="UPA00219"/>
<dbReference type="EMBL" id="CP014228">
    <property type="protein sequence ID" value="AMD87136.1"/>
    <property type="molecule type" value="Genomic_DNA"/>
</dbReference>
<dbReference type="PANTHER" id="PTHR21343">
    <property type="entry name" value="DETHIOBIOTIN SYNTHETASE"/>
    <property type="match status" value="1"/>
</dbReference>
<sequence>MSTDPILYEHTTDGSARGSLRLLQLYPRDMNIYGDWGNTLTLARRAQWQGYDVEVLAYDPGDEPPTDVDLVVGGGGQDSGQERIKADLVERAANLRAWAADGVPMLVICGLYQLFGHRFVTATGGEIPGIGVFDAETVAGPGRLIGNITLDSLEFGKVVGYENHSGLTTLAPGATRFGTVVTGDGNNGTDGSEGARAHNVIGTYLHGSLLPKNPLVADWLLARAVEHTGGSWAPVPIDDPVERWAVRAREVAMARPR</sequence>
<name>A0A109W2H3_ACTRD</name>
<dbReference type="HAMAP" id="MF_02213">
    <property type="entry name" value="Lipid_II_synth_GatD"/>
    <property type="match status" value="1"/>
</dbReference>
<keyword evidence="2" id="KW-0573">Peptidoglycan synthesis</keyword>
<dbReference type="EC" id="6.3.5.13" evidence="2"/>
<dbReference type="Proteomes" id="UP000065220">
    <property type="component" value="Chromosome"/>
</dbReference>
<keyword evidence="2" id="KW-0133">Cell shape</keyword>
<keyword evidence="1 2" id="KW-0315">Glutamine amidotransferase</keyword>
<comment type="function">
    <text evidence="2">The lipid II isoglutaminyl synthase complex catalyzes the formation of alpha-D-isoglutamine in the cell wall lipid II stem peptide. The GatD subunit catalyzes the hydrolysis of glutamine to glutamate and ammonia. The resulting ammonia molecule is channeled to the active site of MurT.</text>
</comment>
<dbReference type="Pfam" id="PF07685">
    <property type="entry name" value="GATase_3"/>
    <property type="match status" value="1"/>
</dbReference>
<dbReference type="PANTHER" id="PTHR21343:SF9">
    <property type="entry name" value="LIPID II ISOGLUTAMINYL SYNTHASE (GLUTAMINE-HYDROLYZING) SUBUNIT GATD"/>
    <property type="match status" value="1"/>
</dbReference>
<keyword evidence="5" id="KW-1185">Reference proteome</keyword>
<dbReference type="KEGG" id="ard:AXF14_05450"/>
<feature type="active site" evidence="2">
    <location>
        <position position="206"/>
    </location>
</feature>
<comment type="subunit">
    <text evidence="2">Forms a heterodimer with MurT.</text>
</comment>
<organism evidence="4 5">
    <name type="scientific">Actinomyces radicidentis</name>
    <dbReference type="NCBI Taxonomy" id="111015"/>
    <lineage>
        <taxon>Bacteria</taxon>
        <taxon>Bacillati</taxon>
        <taxon>Actinomycetota</taxon>
        <taxon>Actinomycetes</taxon>
        <taxon>Actinomycetales</taxon>
        <taxon>Actinomycetaceae</taxon>
        <taxon>Actinomyces</taxon>
    </lineage>
</organism>
<dbReference type="PROSITE" id="PS51274">
    <property type="entry name" value="GATASE_COBBQ"/>
    <property type="match status" value="1"/>
</dbReference>
<proteinExistence type="inferred from homology"/>
<evidence type="ECO:0000256" key="1">
    <source>
        <dbReference type="ARBA" id="ARBA00022962"/>
    </source>
</evidence>
<feature type="domain" description="CobB/CobQ-like glutamine amidotransferase" evidence="3">
    <location>
        <begin position="25"/>
        <end position="213"/>
    </location>
</feature>
<protein>
    <recommendedName>
        <fullName evidence="2">Lipid II isoglutaminyl synthase (glutamine-hydrolyzing) subunit GatD</fullName>
        <ecNumber evidence="2">6.3.5.13</ecNumber>
    </recommendedName>
    <alternativeName>
        <fullName evidence="2">Lipid II isoglutaminyl synthase glutaminase subunit</fullName>
        <ecNumber evidence="2">3.5.1.2</ecNumber>
    </alternativeName>
</protein>
<dbReference type="GO" id="GO:0009236">
    <property type="term" value="P:cobalamin biosynthetic process"/>
    <property type="evidence" value="ECO:0007669"/>
    <property type="project" value="InterPro"/>
</dbReference>
<dbReference type="AlphaFoldDB" id="A0A109W2H3"/>
<evidence type="ECO:0000313" key="5">
    <source>
        <dbReference type="Proteomes" id="UP000065220"/>
    </source>
</evidence>
<dbReference type="RefSeq" id="WP_067941493.1">
    <property type="nucleotide sequence ID" value="NZ_CAUHMM010000015.1"/>
</dbReference>
<dbReference type="SUPFAM" id="SSF52317">
    <property type="entry name" value="Class I glutamine amidotransferase-like"/>
    <property type="match status" value="1"/>
</dbReference>
<keyword evidence="4" id="KW-0808">Transferase</keyword>
<keyword evidence="2" id="KW-0436">Ligase</keyword>
<evidence type="ECO:0000313" key="4">
    <source>
        <dbReference type="EMBL" id="AMD87136.1"/>
    </source>
</evidence>
<evidence type="ECO:0000256" key="2">
    <source>
        <dbReference type="HAMAP-Rule" id="MF_02213"/>
    </source>
</evidence>
<comment type="catalytic activity">
    <reaction evidence="2">
        <text>beta-D-GlcNAc-(1-&gt;4)-Mur2Ac(oyl-L-Ala-gamma-D-Glu-L-Lys-D-Ala-D-Ala)-di-trans,octa-cis-undecaprenyl diphosphate + L-glutamine + ATP + H2O = beta-D-GlcNAc-(1-&gt;4)-Mur2Ac(oyl-L-Ala-D-isoglutaminyl-L-Lys-D-Ala-D-Ala)-di-trans,octa-cis-undecaprenyl diphosphate + L-glutamate + ADP + phosphate + H(+)</text>
        <dbReference type="Rhea" id="RHEA:57928"/>
        <dbReference type="ChEBI" id="CHEBI:15377"/>
        <dbReference type="ChEBI" id="CHEBI:15378"/>
        <dbReference type="ChEBI" id="CHEBI:29985"/>
        <dbReference type="ChEBI" id="CHEBI:30616"/>
        <dbReference type="ChEBI" id="CHEBI:43474"/>
        <dbReference type="ChEBI" id="CHEBI:58359"/>
        <dbReference type="ChEBI" id="CHEBI:60033"/>
        <dbReference type="ChEBI" id="CHEBI:62233"/>
        <dbReference type="ChEBI" id="CHEBI:456216"/>
        <dbReference type="EC" id="6.3.5.13"/>
    </reaction>
</comment>
<dbReference type="EC" id="3.5.1.2" evidence="2"/>
<dbReference type="GO" id="GO:0140282">
    <property type="term" value="F:carbon-nitrogen ligase activity on lipid II"/>
    <property type="evidence" value="ECO:0007669"/>
    <property type="project" value="UniProtKB-UniRule"/>
</dbReference>
<evidence type="ECO:0000259" key="3">
    <source>
        <dbReference type="Pfam" id="PF07685"/>
    </source>
</evidence>
<dbReference type="InterPro" id="IPR029062">
    <property type="entry name" value="Class_I_gatase-like"/>
</dbReference>
<dbReference type="CDD" id="cd01750">
    <property type="entry name" value="GATase1_CobQ"/>
    <property type="match status" value="1"/>
</dbReference>